<dbReference type="AlphaFoldDB" id="A0A4R3MRY8"/>
<protein>
    <recommendedName>
        <fullName evidence="4">ABC-type transport system involved in multi-copper enzyme maturation permease subunit</fullName>
    </recommendedName>
</protein>
<feature type="transmembrane region" description="Helical" evidence="1">
    <location>
        <begin position="94"/>
        <end position="124"/>
    </location>
</feature>
<dbReference type="EMBL" id="SMAN01000031">
    <property type="protein sequence ID" value="TCT17501.1"/>
    <property type="molecule type" value="Genomic_DNA"/>
</dbReference>
<proteinExistence type="predicted"/>
<accession>A0A4R3MRY8</accession>
<sequence>MFFKFQTYYIKQMLKSRIYIGTHLLMILMLMIRILVNSTDTYDYNDYGNFVGEMTLIIHVVFLIFMVFFYLFLSNEYRYGSEQLFVGTVKITVLKLLALLVNHFIILLIFTTIQAFIVLSYFYIETIKFSSFYIDTIMYIFYYWFTPSILACFIGVFLALSFGRKHLTFLIIIAIWLIFGPMNTVFFYNFFYSLSEGDIGNLLFLYPLNNADVYRDLVGYNLNFSSLLANLVWILIISSFIVFFLIKGSHTRKVQFTGLIIGISLIITAFGIVPYALKGKIPVFNYKQMIEEATYAQNQTPEIQEDLLAYNIRMYDISINMKNNHVQAIVEVDLDLWHEDLKDIAFSLYHSMRIKHIKNNKGENIEFSQRGDFVIIHEPVHTITFEYIMEDSALLPASNNYLFLPYYINWIPKRTNHPQLIVDESIHEERIIVSNQEPADYKLEIKGIDNYYTNLSKMGKHIHSGEQVKGVSLIAGAIQKEILEDSFLVYPLSWPDVKENWKEYYGDLKETHLYLNDMFKLDKSSIPEDIVFLTPNLKYDSFLSSDHLLIHQATLYELGEAVHEIPEMYIPGILWNNARIDDIDPGLIEVFNQMLKNLLLEEIEYNTTISHGSMFDIYPSKALRRYGDIHALGIDIFYKNYSNMSPQERKNFLIKWYENFTTIRSWDDATSFMENFIKENM</sequence>
<gene>
    <name evidence="2" type="ORF">EDD68_13120</name>
</gene>
<keyword evidence="3" id="KW-1185">Reference proteome</keyword>
<evidence type="ECO:0000256" key="1">
    <source>
        <dbReference type="SAM" id="Phobius"/>
    </source>
</evidence>
<evidence type="ECO:0000313" key="3">
    <source>
        <dbReference type="Proteomes" id="UP000294650"/>
    </source>
</evidence>
<feature type="transmembrane region" description="Helical" evidence="1">
    <location>
        <begin position="18"/>
        <end position="36"/>
    </location>
</feature>
<feature type="transmembrane region" description="Helical" evidence="1">
    <location>
        <begin position="136"/>
        <end position="160"/>
    </location>
</feature>
<feature type="transmembrane region" description="Helical" evidence="1">
    <location>
        <begin position="56"/>
        <end position="73"/>
    </location>
</feature>
<name>A0A4R3MRY8_9BACI</name>
<comment type="caution">
    <text evidence="2">The sequence shown here is derived from an EMBL/GenBank/DDBJ whole genome shotgun (WGS) entry which is preliminary data.</text>
</comment>
<feature type="transmembrane region" description="Helical" evidence="1">
    <location>
        <begin position="227"/>
        <end position="246"/>
    </location>
</feature>
<evidence type="ECO:0000313" key="2">
    <source>
        <dbReference type="EMBL" id="TCT17501.1"/>
    </source>
</evidence>
<keyword evidence="1" id="KW-1133">Transmembrane helix</keyword>
<evidence type="ECO:0008006" key="4">
    <source>
        <dbReference type="Google" id="ProtNLM"/>
    </source>
</evidence>
<dbReference type="Proteomes" id="UP000294650">
    <property type="component" value="Unassembled WGS sequence"/>
</dbReference>
<reference evidence="2 3" key="1">
    <citation type="submission" date="2019-03" db="EMBL/GenBank/DDBJ databases">
        <title>Genomic Encyclopedia of Type Strains, Phase IV (KMG-IV): sequencing the most valuable type-strain genomes for metagenomic binning, comparative biology and taxonomic classification.</title>
        <authorList>
            <person name="Goeker M."/>
        </authorList>
    </citation>
    <scope>NUCLEOTIDE SEQUENCE [LARGE SCALE GENOMIC DNA]</scope>
    <source>
        <strain evidence="2 3">DSM 25894</strain>
    </source>
</reference>
<keyword evidence="1" id="KW-0812">Transmembrane</keyword>
<keyword evidence="1" id="KW-0472">Membrane</keyword>
<feature type="transmembrane region" description="Helical" evidence="1">
    <location>
        <begin position="258"/>
        <end position="277"/>
    </location>
</feature>
<feature type="transmembrane region" description="Helical" evidence="1">
    <location>
        <begin position="167"/>
        <end position="191"/>
    </location>
</feature>
<organism evidence="2 3">
    <name type="scientific">Melghiribacillus thermohalophilus</name>
    <dbReference type="NCBI Taxonomy" id="1324956"/>
    <lineage>
        <taxon>Bacteria</taxon>
        <taxon>Bacillati</taxon>
        <taxon>Bacillota</taxon>
        <taxon>Bacilli</taxon>
        <taxon>Bacillales</taxon>
        <taxon>Bacillaceae</taxon>
        <taxon>Melghiribacillus</taxon>
    </lineage>
</organism>